<evidence type="ECO:0000256" key="1">
    <source>
        <dbReference type="SAM" id="Phobius"/>
    </source>
</evidence>
<sequence>PNRDLNVFLTASVVLGLALAFGFGYGHFLGWSERLEANRTESSLDETILIEQLKSENEELRMSINEAK</sequence>
<feature type="non-terminal residue" evidence="2">
    <location>
        <position position="68"/>
    </location>
</feature>
<keyword evidence="3" id="KW-1185">Reference proteome</keyword>
<keyword evidence="1" id="KW-0812">Transmembrane</keyword>
<organism evidence="2 3">
    <name type="scientific">Caligus rogercresseyi</name>
    <name type="common">Sea louse</name>
    <dbReference type="NCBI Taxonomy" id="217165"/>
    <lineage>
        <taxon>Eukaryota</taxon>
        <taxon>Metazoa</taxon>
        <taxon>Ecdysozoa</taxon>
        <taxon>Arthropoda</taxon>
        <taxon>Crustacea</taxon>
        <taxon>Multicrustacea</taxon>
        <taxon>Hexanauplia</taxon>
        <taxon>Copepoda</taxon>
        <taxon>Siphonostomatoida</taxon>
        <taxon>Caligidae</taxon>
        <taxon>Caligus</taxon>
    </lineage>
</organism>
<reference evidence="3" key="1">
    <citation type="submission" date="2021-01" db="EMBL/GenBank/DDBJ databases">
        <title>Caligus Genome Assembly.</title>
        <authorList>
            <person name="Gallardo-Escarate C."/>
        </authorList>
    </citation>
    <scope>NUCLEOTIDE SEQUENCE [LARGE SCALE GENOMIC DNA]</scope>
</reference>
<protein>
    <submittedName>
        <fullName evidence="2">Uncharacterized protein</fullName>
    </submittedName>
</protein>
<proteinExistence type="predicted"/>
<name>A0A7T8JZ14_CALRO</name>
<evidence type="ECO:0000313" key="3">
    <source>
        <dbReference type="Proteomes" id="UP000595437"/>
    </source>
</evidence>
<dbReference type="OrthoDB" id="10681329at2759"/>
<dbReference type="AlphaFoldDB" id="A0A7T8JZ14"/>
<gene>
    <name evidence="2" type="ORF">FKW44_014465</name>
</gene>
<keyword evidence="1" id="KW-0472">Membrane</keyword>
<feature type="transmembrane region" description="Helical" evidence="1">
    <location>
        <begin position="6"/>
        <end position="29"/>
    </location>
</feature>
<evidence type="ECO:0000313" key="2">
    <source>
        <dbReference type="EMBL" id="QQP40433.1"/>
    </source>
</evidence>
<dbReference type="EMBL" id="CP045898">
    <property type="protein sequence ID" value="QQP40433.1"/>
    <property type="molecule type" value="Genomic_DNA"/>
</dbReference>
<feature type="non-terminal residue" evidence="2">
    <location>
        <position position="1"/>
    </location>
</feature>
<keyword evidence="1" id="KW-1133">Transmembrane helix</keyword>
<accession>A0A7T8JZ14</accession>
<dbReference type="Proteomes" id="UP000595437">
    <property type="component" value="Chromosome 9"/>
</dbReference>